<reference evidence="1 2" key="3">
    <citation type="journal article" date="2011" name="Nat. Chem. Biol.">
        <title>Reveromycin A biosynthesis uses RevG and RevJ for stereospecific spiroacetal formation.</title>
        <authorList>
            <person name="Takahashi S."/>
            <person name="Toyoda A."/>
            <person name="Sekiyama Y."/>
            <person name="Takagi H."/>
            <person name="Nogawa T."/>
            <person name="Uramoto M."/>
            <person name="Suzuki R."/>
            <person name="Koshino H."/>
            <person name="Kumano T."/>
            <person name="Panthee S."/>
            <person name="Dairi T."/>
            <person name="Ishikawa J."/>
            <person name="Ikeda H."/>
            <person name="Sakaki Y."/>
            <person name="Osada H."/>
        </authorList>
    </citation>
    <scope>NUCLEOTIDE SEQUENCE [LARGE SCALE GENOMIC DNA]</scope>
    <source>
        <strain evidence="1 2">SN-593</strain>
    </source>
</reference>
<reference evidence="1 2" key="4">
    <citation type="journal article" date="2020" name="Sci. Rep.">
        <title>beta-carboline chemical signals induce reveromycin production through a LuxR family regulator in Streptomyces sp. SN-593.</title>
        <authorList>
            <person name="Panthee S."/>
            <person name="Kito N."/>
            <person name="Hayashi T."/>
            <person name="Shimizu T."/>
            <person name="Ishikawa J."/>
            <person name="Hamamoto H."/>
            <person name="Osada H."/>
            <person name="Takahashi S."/>
        </authorList>
    </citation>
    <scope>NUCLEOTIDE SEQUENCE [LARGE SCALE GENOMIC DNA]</scope>
    <source>
        <strain evidence="1 2">SN-593</strain>
    </source>
</reference>
<keyword evidence="2" id="KW-1185">Reference proteome</keyword>
<dbReference type="Pfam" id="PF10604">
    <property type="entry name" value="Polyketide_cyc2"/>
    <property type="match status" value="1"/>
</dbReference>
<dbReference type="AlphaFoldDB" id="A0A7U3VLH7"/>
<gene>
    <name evidence="1" type="ORF">RVR_407</name>
</gene>
<dbReference type="Proteomes" id="UP000595703">
    <property type="component" value="Chromosome"/>
</dbReference>
<evidence type="ECO:0000313" key="1">
    <source>
        <dbReference type="EMBL" id="BBA95517.1"/>
    </source>
</evidence>
<protein>
    <submittedName>
        <fullName evidence="1">Hypothetical polyketide cyclase/dehydrase</fullName>
    </submittedName>
</protein>
<evidence type="ECO:0000313" key="2">
    <source>
        <dbReference type="Proteomes" id="UP000595703"/>
    </source>
</evidence>
<dbReference type="CDD" id="cd07812">
    <property type="entry name" value="SRPBCC"/>
    <property type="match status" value="1"/>
</dbReference>
<reference evidence="1 2" key="1">
    <citation type="journal article" date="2010" name="J. Bacteriol.">
        <title>Biochemical characterization of a novel indole prenyltransferase from Streptomyces sp. SN-593.</title>
        <authorList>
            <person name="Takahashi S."/>
            <person name="Takagi H."/>
            <person name="Toyoda A."/>
            <person name="Uramoto M."/>
            <person name="Nogawa T."/>
            <person name="Ueki M."/>
            <person name="Sakaki Y."/>
            <person name="Osada H."/>
        </authorList>
    </citation>
    <scope>NUCLEOTIDE SEQUENCE [LARGE SCALE GENOMIC DNA]</scope>
    <source>
        <strain evidence="1 2">SN-593</strain>
    </source>
</reference>
<name>A0A7U3VLH7_9ACTN</name>
<dbReference type="InterPro" id="IPR019587">
    <property type="entry name" value="Polyketide_cyclase/dehydratase"/>
</dbReference>
<dbReference type="RefSeq" id="WP_202232037.1">
    <property type="nucleotide sequence ID" value="NZ_AP018365.1"/>
</dbReference>
<dbReference type="KEGG" id="arev:RVR_407"/>
<accession>A0A7U3VLH7</accession>
<dbReference type="SUPFAM" id="SSF55961">
    <property type="entry name" value="Bet v1-like"/>
    <property type="match status" value="1"/>
</dbReference>
<reference evidence="1 2" key="2">
    <citation type="journal article" date="2011" name="J. Antibiot.">
        <title>Furaquinocins I and J: novel polyketide isoprenoid hybrid compounds from Streptomyces reveromyceticus SN-593.</title>
        <authorList>
            <person name="Panthee S."/>
            <person name="Takahashi S."/>
            <person name="Takagi H."/>
            <person name="Nogawa T."/>
            <person name="Oowada E."/>
            <person name="Uramoto M."/>
            <person name="Osada H."/>
        </authorList>
    </citation>
    <scope>NUCLEOTIDE SEQUENCE [LARGE SCALE GENOMIC DNA]</scope>
    <source>
        <strain evidence="1 2">SN-593</strain>
    </source>
</reference>
<proteinExistence type="predicted"/>
<organism evidence="1 2">
    <name type="scientific">Actinacidiphila reveromycinica</name>
    <dbReference type="NCBI Taxonomy" id="659352"/>
    <lineage>
        <taxon>Bacteria</taxon>
        <taxon>Bacillati</taxon>
        <taxon>Actinomycetota</taxon>
        <taxon>Actinomycetes</taxon>
        <taxon>Kitasatosporales</taxon>
        <taxon>Streptomycetaceae</taxon>
        <taxon>Actinacidiphila</taxon>
    </lineage>
</organism>
<dbReference type="EMBL" id="AP018365">
    <property type="protein sequence ID" value="BBA95517.1"/>
    <property type="molecule type" value="Genomic_DNA"/>
</dbReference>
<dbReference type="Gene3D" id="3.30.530.20">
    <property type="match status" value="1"/>
</dbReference>
<sequence length="155" mass="17132">MARRHQLIERPPGQVWAVLADPARYDDWVVGVTGSAPGRGDWPRVGADLSYEVALGPWKGGGRTVVRRCEEPHVLELEAHSGPLGTARIAVDVRPWGERDSLVTLDEHPLRGTAGTLHNAAFDVFLQLRHRRMLKRLAYTVERSGPPLEAGQSPH</sequence>
<dbReference type="InterPro" id="IPR023393">
    <property type="entry name" value="START-like_dom_sf"/>
</dbReference>